<dbReference type="PANTHER" id="PTHR21666:SF274">
    <property type="entry name" value="STAGE IV SPORULATION PROTEIN FA"/>
    <property type="match status" value="1"/>
</dbReference>
<dbReference type="RefSeq" id="WP_141190049.1">
    <property type="nucleotide sequence ID" value="NZ_JBHUMR010000014.1"/>
</dbReference>
<feature type="compositionally biased region" description="Polar residues" evidence="1">
    <location>
        <begin position="131"/>
        <end position="142"/>
    </location>
</feature>
<dbReference type="EMBL" id="JBHUMR010000014">
    <property type="protein sequence ID" value="MFD2618171.1"/>
    <property type="molecule type" value="Genomic_DNA"/>
</dbReference>
<gene>
    <name evidence="4" type="ORF">ACFSTF_12715</name>
</gene>
<organism evidence="4 5">
    <name type="scientific">Terrilactibacillus laevilacticus</name>
    <dbReference type="NCBI Taxonomy" id="1380157"/>
    <lineage>
        <taxon>Bacteria</taxon>
        <taxon>Bacillati</taxon>
        <taxon>Bacillota</taxon>
        <taxon>Bacilli</taxon>
        <taxon>Bacillales</taxon>
        <taxon>Bacillaceae</taxon>
        <taxon>Terrilactibacillus</taxon>
    </lineage>
</organism>
<evidence type="ECO:0000313" key="4">
    <source>
        <dbReference type="EMBL" id="MFD2618171.1"/>
    </source>
</evidence>
<dbReference type="InterPro" id="IPR011055">
    <property type="entry name" value="Dup_hybrid_motif"/>
</dbReference>
<feature type="domain" description="M23ase beta-sheet core" evidence="3">
    <location>
        <begin position="157"/>
        <end position="250"/>
    </location>
</feature>
<keyword evidence="5" id="KW-1185">Reference proteome</keyword>
<feature type="transmembrane region" description="Helical" evidence="2">
    <location>
        <begin position="56"/>
        <end position="73"/>
    </location>
</feature>
<dbReference type="Gene3D" id="2.70.70.10">
    <property type="entry name" value="Glucose Permease (Domain IIA)"/>
    <property type="match status" value="1"/>
</dbReference>
<dbReference type="InterPro" id="IPR016047">
    <property type="entry name" value="M23ase_b-sheet_dom"/>
</dbReference>
<feature type="compositionally biased region" description="Basic and acidic residues" evidence="1">
    <location>
        <begin position="121"/>
        <end position="130"/>
    </location>
</feature>
<dbReference type="Proteomes" id="UP001597458">
    <property type="component" value="Unassembled WGS sequence"/>
</dbReference>
<evidence type="ECO:0000313" key="5">
    <source>
        <dbReference type="Proteomes" id="UP001597458"/>
    </source>
</evidence>
<proteinExistence type="predicted"/>
<accession>A0ABW5PTA2</accession>
<dbReference type="InterPro" id="IPR050570">
    <property type="entry name" value="Cell_wall_metabolism_enzyme"/>
</dbReference>
<feature type="region of interest" description="Disordered" evidence="1">
    <location>
        <begin position="119"/>
        <end position="143"/>
    </location>
</feature>
<evidence type="ECO:0000259" key="3">
    <source>
        <dbReference type="Pfam" id="PF01551"/>
    </source>
</evidence>
<keyword evidence="2" id="KW-0472">Membrane</keyword>
<keyword evidence="2" id="KW-0812">Transmembrane</keyword>
<dbReference type="SUPFAM" id="SSF51261">
    <property type="entry name" value="Duplicated hybrid motif"/>
    <property type="match status" value="1"/>
</dbReference>
<comment type="caution">
    <text evidence="4">The sequence shown here is derived from an EMBL/GenBank/DDBJ whole genome shotgun (WGS) entry which is preliminary data.</text>
</comment>
<sequence length="255" mass="28874">MSRLKEIKKRHLNRKKMKSDIRPIRMNDPAISGKVPYGKEGQKTGESYPLFKTNRFLFKCLVAALLILVAIIAERSMDSRFNTVRSVMEKSFANDFQFTEVSKWYESKFGQPLAFFPSQTKTDEQSEQKTTKSASSNASRFSQPVAGEVKEQFSNSKPGILVQTTPKSKVEAVKDGMVVFVGEKKETGKTIIVQHQNGAESWYGRLNKVHVKIYDNVKKGQDLGIVSEDTNDKYGSFYFALKENGKFVDPATLFQ</sequence>
<dbReference type="CDD" id="cd12797">
    <property type="entry name" value="M23_peptidase"/>
    <property type="match status" value="1"/>
</dbReference>
<evidence type="ECO:0000256" key="2">
    <source>
        <dbReference type="SAM" id="Phobius"/>
    </source>
</evidence>
<reference evidence="5" key="1">
    <citation type="journal article" date="2019" name="Int. J. Syst. Evol. Microbiol.">
        <title>The Global Catalogue of Microorganisms (GCM) 10K type strain sequencing project: providing services to taxonomists for standard genome sequencing and annotation.</title>
        <authorList>
            <consortium name="The Broad Institute Genomics Platform"/>
            <consortium name="The Broad Institute Genome Sequencing Center for Infectious Disease"/>
            <person name="Wu L."/>
            <person name="Ma J."/>
        </authorList>
    </citation>
    <scope>NUCLEOTIDE SEQUENCE [LARGE SCALE GENOMIC DNA]</scope>
    <source>
        <strain evidence="5">TISTR 2241</strain>
    </source>
</reference>
<name>A0ABW5PTA2_9BACI</name>
<dbReference type="Pfam" id="PF01551">
    <property type="entry name" value="Peptidase_M23"/>
    <property type="match status" value="1"/>
</dbReference>
<protein>
    <submittedName>
        <fullName evidence="4">Peptidoglycan DD-metalloendopeptidase family protein</fullName>
    </submittedName>
</protein>
<keyword evidence="2" id="KW-1133">Transmembrane helix</keyword>
<evidence type="ECO:0000256" key="1">
    <source>
        <dbReference type="SAM" id="MobiDB-lite"/>
    </source>
</evidence>
<dbReference type="PANTHER" id="PTHR21666">
    <property type="entry name" value="PEPTIDASE-RELATED"/>
    <property type="match status" value="1"/>
</dbReference>